<dbReference type="Pfam" id="PF04025">
    <property type="entry name" value="RemA-like"/>
    <property type="match status" value="1"/>
</dbReference>
<evidence type="ECO:0000313" key="2">
    <source>
        <dbReference type="Proteomes" id="UP000239663"/>
    </source>
</evidence>
<proteinExistence type="predicted"/>
<dbReference type="InterPro" id="IPR007169">
    <property type="entry name" value="RemA-like"/>
</dbReference>
<evidence type="ECO:0000313" key="1">
    <source>
        <dbReference type="EMBL" id="PQD95946.1"/>
    </source>
</evidence>
<dbReference type="EMBL" id="PKOZ01000002">
    <property type="protein sequence ID" value="PQD95946.1"/>
    <property type="molecule type" value="Genomic_DNA"/>
</dbReference>
<organism evidence="1 2">
    <name type="scientific">Pradoshia eiseniae</name>
    <dbReference type="NCBI Taxonomy" id="2064768"/>
    <lineage>
        <taxon>Bacteria</taxon>
        <taxon>Bacillati</taxon>
        <taxon>Bacillota</taxon>
        <taxon>Bacilli</taxon>
        <taxon>Bacillales</taxon>
        <taxon>Bacillaceae</taxon>
        <taxon>Pradoshia</taxon>
    </lineage>
</organism>
<accession>A0A2S7N1P6</accession>
<gene>
    <name evidence="1" type="ORF">CYL18_04915</name>
</gene>
<protein>
    <submittedName>
        <fullName evidence="1">DUF370 domain-containing protein</fullName>
    </submittedName>
</protein>
<dbReference type="NCBIfam" id="NF046065">
    <property type="entry name" value="MtxRegRemB"/>
    <property type="match status" value="1"/>
</dbReference>
<sequence length="78" mass="8538">MYLHIGNDTVVKTSEIVAILDAKLLDSSLLLKEFISENDVIHLADHPPAKSIVITNNHIYLSSLGSAALKRKSSIVRV</sequence>
<dbReference type="Proteomes" id="UP000239663">
    <property type="component" value="Unassembled WGS sequence"/>
</dbReference>
<keyword evidence="2" id="KW-1185">Reference proteome</keyword>
<dbReference type="RefSeq" id="WP_104848377.1">
    <property type="nucleotide sequence ID" value="NZ_PKOZ01000002.1"/>
</dbReference>
<comment type="caution">
    <text evidence="1">The sequence shown here is derived from an EMBL/GenBank/DDBJ whole genome shotgun (WGS) entry which is preliminary data.</text>
</comment>
<dbReference type="AlphaFoldDB" id="A0A2S7N1P6"/>
<reference evidence="1 2" key="1">
    <citation type="submission" date="2017-12" db="EMBL/GenBank/DDBJ databases">
        <title>Taxonomic description and draft genome of Pradoshia cofamensis Gen. nov., sp. nov., a thermotolerant bacillale isolated from anterior gut of earthworm Eisenia fetida.</title>
        <authorList>
            <person name="Saha T."/>
            <person name="Chakraborty R."/>
        </authorList>
    </citation>
    <scope>NUCLEOTIDE SEQUENCE [LARGE SCALE GENOMIC DNA]</scope>
    <source>
        <strain evidence="1 2">EAG3</strain>
    </source>
</reference>
<name>A0A2S7N1P6_9BACI</name>
<dbReference type="OrthoDB" id="9811390at2"/>